<feature type="compositionally biased region" description="Basic and acidic residues" evidence="1">
    <location>
        <begin position="330"/>
        <end position="346"/>
    </location>
</feature>
<dbReference type="InterPro" id="IPR018958">
    <property type="entry name" value="Knr4/Smi1-like_dom"/>
</dbReference>
<evidence type="ECO:0000259" key="2">
    <source>
        <dbReference type="SMART" id="SM00860"/>
    </source>
</evidence>
<dbReference type="InterPro" id="IPR032675">
    <property type="entry name" value="LRR_dom_sf"/>
</dbReference>
<dbReference type="SUPFAM" id="SSF160631">
    <property type="entry name" value="SMI1/KNR4-like"/>
    <property type="match status" value="1"/>
</dbReference>
<sequence>MRLFREYMRRRAEIIGYEERLPEPAAEEDIAELEEGLGHPLPPDLRALYGICDGDDLEAGLFNRHPWLGIGDIAAGGGVEEWTDVALSWEYEPHRTLIRDSDPAGAVKRSIMRPGWIPFAHSTGGDYLAVDMDPGPTRRPGQVIKIGTHYSSGPLYIADSVTTLLRRLIEALDTATYEGKSLRYKADLPKRREAEDAACEYVNGTVSHEPRPLVQEFRASDVDDLAFVRSAPNLHGLRVETSAELDLSPLDGLPLETLELQGPRFDLEALRGHGELRALTLISRKPVDLAPLEALPRLWALDISGADVESIETIATLEGLQYLARARRSVGADRAPRPGRRGDQAHRRQGLGRGPGHDRSGTAPKLLGTLLRPPSGAD</sequence>
<evidence type="ECO:0000313" key="3">
    <source>
        <dbReference type="EMBL" id="GAA2413807.1"/>
    </source>
</evidence>
<proteinExistence type="predicted"/>
<dbReference type="PANTHER" id="PTHR47432">
    <property type="entry name" value="CELL WALL ASSEMBLY REGULATOR SMI1"/>
    <property type="match status" value="1"/>
</dbReference>
<keyword evidence="4" id="KW-1185">Reference proteome</keyword>
<dbReference type="RefSeq" id="WP_344588921.1">
    <property type="nucleotide sequence ID" value="NZ_BAAARW010000011.1"/>
</dbReference>
<feature type="domain" description="Knr4/Smi1-like" evidence="2">
    <location>
        <begin position="24"/>
        <end position="167"/>
    </location>
</feature>
<name>A0ABP5VWN8_9ACTN</name>
<accession>A0ABP5VWN8</accession>
<dbReference type="Gene3D" id="3.40.1580.10">
    <property type="entry name" value="SMI1/KNR4-like"/>
    <property type="match status" value="1"/>
</dbReference>
<dbReference type="Gene3D" id="3.80.10.10">
    <property type="entry name" value="Ribonuclease Inhibitor"/>
    <property type="match status" value="1"/>
</dbReference>
<dbReference type="Pfam" id="PF09346">
    <property type="entry name" value="SMI1_KNR4"/>
    <property type="match status" value="1"/>
</dbReference>
<dbReference type="EMBL" id="BAAARW010000011">
    <property type="protein sequence ID" value="GAA2413807.1"/>
    <property type="molecule type" value="Genomic_DNA"/>
</dbReference>
<dbReference type="InterPro" id="IPR037883">
    <property type="entry name" value="Knr4/Smi1-like_sf"/>
</dbReference>
<dbReference type="Proteomes" id="UP001501231">
    <property type="component" value="Unassembled WGS sequence"/>
</dbReference>
<protein>
    <recommendedName>
        <fullName evidence="2">Knr4/Smi1-like domain-containing protein</fullName>
    </recommendedName>
</protein>
<dbReference type="InterPro" id="IPR051873">
    <property type="entry name" value="KNR4/SMI1_regulator"/>
</dbReference>
<evidence type="ECO:0000313" key="4">
    <source>
        <dbReference type="Proteomes" id="UP001501231"/>
    </source>
</evidence>
<comment type="caution">
    <text evidence="3">The sequence shown here is derived from an EMBL/GenBank/DDBJ whole genome shotgun (WGS) entry which is preliminary data.</text>
</comment>
<gene>
    <name evidence="3" type="ORF">GCM10010191_24510</name>
</gene>
<reference evidence="4" key="1">
    <citation type="journal article" date="2019" name="Int. J. Syst. Evol. Microbiol.">
        <title>The Global Catalogue of Microorganisms (GCM) 10K type strain sequencing project: providing services to taxonomists for standard genome sequencing and annotation.</title>
        <authorList>
            <consortium name="The Broad Institute Genomics Platform"/>
            <consortium name="The Broad Institute Genome Sequencing Center for Infectious Disease"/>
            <person name="Wu L."/>
            <person name="Ma J."/>
        </authorList>
    </citation>
    <scope>NUCLEOTIDE SEQUENCE [LARGE SCALE GENOMIC DNA]</scope>
    <source>
        <strain evidence="4">JCM 3325</strain>
    </source>
</reference>
<organism evidence="3 4">
    <name type="scientific">Actinomadura vinacea</name>
    <dbReference type="NCBI Taxonomy" id="115336"/>
    <lineage>
        <taxon>Bacteria</taxon>
        <taxon>Bacillati</taxon>
        <taxon>Actinomycetota</taxon>
        <taxon>Actinomycetes</taxon>
        <taxon>Streptosporangiales</taxon>
        <taxon>Thermomonosporaceae</taxon>
        <taxon>Actinomadura</taxon>
    </lineage>
</organism>
<dbReference type="PANTHER" id="PTHR47432:SF1">
    <property type="entry name" value="CELL WALL ASSEMBLY REGULATOR SMI1"/>
    <property type="match status" value="1"/>
</dbReference>
<dbReference type="SMART" id="SM00860">
    <property type="entry name" value="SMI1_KNR4"/>
    <property type="match status" value="1"/>
</dbReference>
<evidence type="ECO:0000256" key="1">
    <source>
        <dbReference type="SAM" id="MobiDB-lite"/>
    </source>
</evidence>
<feature type="region of interest" description="Disordered" evidence="1">
    <location>
        <begin position="329"/>
        <end position="378"/>
    </location>
</feature>